<organism evidence="1 2">
    <name type="scientific">Parazoarcus communis SWub3 = DSM 12120</name>
    <dbReference type="NCBI Taxonomy" id="1121029"/>
    <lineage>
        <taxon>Bacteria</taxon>
        <taxon>Pseudomonadati</taxon>
        <taxon>Pseudomonadota</taxon>
        <taxon>Betaproteobacteria</taxon>
        <taxon>Rhodocyclales</taxon>
        <taxon>Zoogloeaceae</taxon>
        <taxon>Parazoarcus</taxon>
    </lineage>
</organism>
<dbReference type="OrthoDB" id="8761919at2"/>
<accession>A0A323UPD0</accession>
<dbReference type="RefSeq" id="WP_110530366.1">
    <property type="nucleotide sequence ID" value="NZ_QKOE01000053.1"/>
</dbReference>
<evidence type="ECO:0008006" key="3">
    <source>
        <dbReference type="Google" id="ProtNLM"/>
    </source>
</evidence>
<dbReference type="Proteomes" id="UP000248259">
    <property type="component" value="Unassembled WGS sequence"/>
</dbReference>
<name>A0A323UPD0_9RHOO</name>
<protein>
    <recommendedName>
        <fullName evidence="3">DUF1488 domain-containing protein</fullName>
    </recommendedName>
</protein>
<evidence type="ECO:0000313" key="1">
    <source>
        <dbReference type="EMBL" id="PZA14259.1"/>
    </source>
</evidence>
<gene>
    <name evidence="1" type="ORF">DNK49_22850</name>
</gene>
<proteinExistence type="predicted"/>
<sequence>MKYIQVIDGARNCVYDIFAATDEEFALVFPAGTDVAFIDEVYAREHKELLDAAFDEIWRRRVKKSESRGIHGLLFYELDEKKAYYPTRRDEEAVNPDGSRLR</sequence>
<comment type="caution">
    <text evidence="1">The sequence shown here is derived from an EMBL/GenBank/DDBJ whole genome shotgun (WGS) entry which is preliminary data.</text>
</comment>
<keyword evidence="2" id="KW-1185">Reference proteome</keyword>
<dbReference type="EMBL" id="QKOE01000053">
    <property type="protein sequence ID" value="PZA14259.1"/>
    <property type="molecule type" value="Genomic_DNA"/>
</dbReference>
<dbReference type="AlphaFoldDB" id="A0A323UPD0"/>
<evidence type="ECO:0000313" key="2">
    <source>
        <dbReference type="Proteomes" id="UP000248259"/>
    </source>
</evidence>
<reference evidence="1 2" key="1">
    <citation type="submission" date="2018-06" db="EMBL/GenBank/DDBJ databases">
        <title>Azoarcus communis strain SWub3 genome.</title>
        <authorList>
            <person name="Zorraquino Salvo V."/>
            <person name="Toubiana D."/>
            <person name="Blumwald E."/>
        </authorList>
    </citation>
    <scope>NUCLEOTIDE SEQUENCE [LARGE SCALE GENOMIC DNA]</scope>
    <source>
        <strain evidence="1 2">SWub3</strain>
    </source>
</reference>